<evidence type="ECO:0000313" key="2">
    <source>
        <dbReference type="Proteomes" id="UP000017836"/>
    </source>
</evidence>
<dbReference type="HOGENOM" id="CLU_2064640_0_0_1"/>
<reference evidence="2" key="1">
    <citation type="journal article" date="2013" name="Science">
        <title>The Amborella genome and the evolution of flowering plants.</title>
        <authorList>
            <consortium name="Amborella Genome Project"/>
        </authorList>
    </citation>
    <scope>NUCLEOTIDE SEQUENCE [LARGE SCALE GENOMIC DNA]</scope>
</reference>
<evidence type="ECO:0000313" key="1">
    <source>
        <dbReference type="EMBL" id="ERN16636.1"/>
    </source>
</evidence>
<keyword evidence="2" id="KW-1185">Reference proteome</keyword>
<proteinExistence type="predicted"/>
<dbReference type="AlphaFoldDB" id="U5CTP1"/>
<name>U5CTP1_AMBTC</name>
<sequence>MLQRPRKGYCSYHRALAHDLFHCWVARARIWQGPSEVPILQKVKGCPYPEIFKLCSEYLEILNSSVTTNDISEGGWTTYISKKEKMRMQQEGLERAGLPIMEEALCTTPKNLQISPSRK</sequence>
<protein>
    <submittedName>
        <fullName evidence="1">Uncharacterized protein</fullName>
    </submittedName>
</protein>
<dbReference type="Proteomes" id="UP000017836">
    <property type="component" value="Unassembled WGS sequence"/>
</dbReference>
<dbReference type="EMBL" id="KI392418">
    <property type="protein sequence ID" value="ERN16636.1"/>
    <property type="molecule type" value="Genomic_DNA"/>
</dbReference>
<dbReference type="Gramene" id="ERN16636">
    <property type="protein sequence ID" value="ERN16636"/>
    <property type="gene ID" value="AMTR_s00051p00088290"/>
</dbReference>
<accession>U5CTP1</accession>
<gene>
    <name evidence="1" type="ORF">AMTR_s00051p00088290</name>
</gene>
<organism evidence="1 2">
    <name type="scientific">Amborella trichopoda</name>
    <dbReference type="NCBI Taxonomy" id="13333"/>
    <lineage>
        <taxon>Eukaryota</taxon>
        <taxon>Viridiplantae</taxon>
        <taxon>Streptophyta</taxon>
        <taxon>Embryophyta</taxon>
        <taxon>Tracheophyta</taxon>
        <taxon>Spermatophyta</taxon>
        <taxon>Magnoliopsida</taxon>
        <taxon>Amborellales</taxon>
        <taxon>Amborellaceae</taxon>
        <taxon>Amborella</taxon>
    </lineage>
</organism>